<keyword evidence="3" id="KW-1185">Reference proteome</keyword>
<evidence type="ECO:0000313" key="3">
    <source>
        <dbReference type="Proteomes" id="UP000218334"/>
    </source>
</evidence>
<proteinExistence type="predicted"/>
<organism evidence="2 3">
    <name type="scientific">Armillaria solidipes</name>
    <dbReference type="NCBI Taxonomy" id="1076256"/>
    <lineage>
        <taxon>Eukaryota</taxon>
        <taxon>Fungi</taxon>
        <taxon>Dikarya</taxon>
        <taxon>Basidiomycota</taxon>
        <taxon>Agaricomycotina</taxon>
        <taxon>Agaricomycetes</taxon>
        <taxon>Agaricomycetidae</taxon>
        <taxon>Agaricales</taxon>
        <taxon>Marasmiineae</taxon>
        <taxon>Physalacriaceae</taxon>
        <taxon>Armillaria</taxon>
    </lineage>
</organism>
<accession>A0A2H3BDS2</accession>
<feature type="compositionally biased region" description="Low complexity" evidence="1">
    <location>
        <begin position="150"/>
        <end position="159"/>
    </location>
</feature>
<dbReference type="Proteomes" id="UP000218334">
    <property type="component" value="Unassembled WGS sequence"/>
</dbReference>
<sequence length="291" mass="32806">MGDNQSFLVGRQPFLFKIKGGPKPPDLAVTNEDLVRLAKVYTRGPDSAQEATWRKYRHCKELSDIMDVLMPKIQLFSKPPYGMYSVDGSLENWKSLRNRAKNWKKIEGSGSLTQLHEAAHAEEEDDGQPYVSDGSQDNALEREGHAEDPIIISDQSSSSGEEYRRRHRASRPFGQDDLVTRPPNDNNGAGWGKTRAKEQQLMSQPKQLLSPSCGKCAKARLECYVGDERIRRLNNPTHGRMLLRCIRCTARQLVCSLNKKENLLEELVQRLENPGQPRLDASSSFLSVALT</sequence>
<protein>
    <submittedName>
        <fullName evidence="2">Uncharacterized protein</fullName>
    </submittedName>
</protein>
<feature type="region of interest" description="Disordered" evidence="1">
    <location>
        <begin position="142"/>
        <end position="198"/>
    </location>
</feature>
<evidence type="ECO:0000313" key="2">
    <source>
        <dbReference type="EMBL" id="PBK67820.1"/>
    </source>
</evidence>
<name>A0A2H3BDS2_9AGAR</name>
<evidence type="ECO:0000256" key="1">
    <source>
        <dbReference type="SAM" id="MobiDB-lite"/>
    </source>
</evidence>
<dbReference type="EMBL" id="KZ293435">
    <property type="protein sequence ID" value="PBK67820.1"/>
    <property type="molecule type" value="Genomic_DNA"/>
</dbReference>
<gene>
    <name evidence="2" type="ORF">ARMSODRAFT_958844</name>
</gene>
<dbReference type="AlphaFoldDB" id="A0A2H3BDS2"/>
<reference evidence="3" key="1">
    <citation type="journal article" date="2017" name="Nat. Ecol. Evol.">
        <title>Genome expansion and lineage-specific genetic innovations in the forest pathogenic fungi Armillaria.</title>
        <authorList>
            <person name="Sipos G."/>
            <person name="Prasanna A.N."/>
            <person name="Walter M.C."/>
            <person name="O'Connor E."/>
            <person name="Balint B."/>
            <person name="Krizsan K."/>
            <person name="Kiss B."/>
            <person name="Hess J."/>
            <person name="Varga T."/>
            <person name="Slot J."/>
            <person name="Riley R."/>
            <person name="Boka B."/>
            <person name="Rigling D."/>
            <person name="Barry K."/>
            <person name="Lee J."/>
            <person name="Mihaltcheva S."/>
            <person name="LaButti K."/>
            <person name="Lipzen A."/>
            <person name="Waldron R."/>
            <person name="Moloney N.M."/>
            <person name="Sperisen C."/>
            <person name="Kredics L."/>
            <person name="Vagvoelgyi C."/>
            <person name="Patrignani A."/>
            <person name="Fitzpatrick D."/>
            <person name="Nagy I."/>
            <person name="Doyle S."/>
            <person name="Anderson J.B."/>
            <person name="Grigoriev I.V."/>
            <person name="Gueldener U."/>
            <person name="Muensterkoetter M."/>
            <person name="Nagy L.G."/>
        </authorList>
    </citation>
    <scope>NUCLEOTIDE SEQUENCE [LARGE SCALE GENOMIC DNA]</scope>
    <source>
        <strain evidence="3">28-4</strain>
    </source>
</reference>